<sequence length="153" mass="17438">MRVIKHVVKNPSGIKIISFMIIMILVSLNNTINLLHNKESVILLSVSVAVLLLCLVTLLLSLHRTFKKPAELTLYNENIILNGRTIQAKKIKVIMKMGYFKSIIGIKPYGRSIVPSNMCFRFSKEEEIGIADISNWAQKNNVEIVNKSFLRWI</sequence>
<feature type="transmembrane region" description="Helical" evidence="1">
    <location>
        <begin position="12"/>
        <end position="29"/>
    </location>
</feature>
<comment type="caution">
    <text evidence="2">The sequence shown here is derived from an EMBL/GenBank/DDBJ whole genome shotgun (WGS) entry which is preliminary data.</text>
</comment>
<organism evidence="2 3">
    <name type="scientific">Paenibacillus ferrarius</name>
    <dbReference type="NCBI Taxonomy" id="1469647"/>
    <lineage>
        <taxon>Bacteria</taxon>
        <taxon>Bacillati</taxon>
        <taxon>Bacillota</taxon>
        <taxon>Bacilli</taxon>
        <taxon>Bacillales</taxon>
        <taxon>Paenibacillaceae</taxon>
        <taxon>Paenibacillus</taxon>
    </lineage>
</organism>
<dbReference type="AlphaFoldDB" id="A0A1V4HT66"/>
<evidence type="ECO:0000313" key="3">
    <source>
        <dbReference type="Proteomes" id="UP000190626"/>
    </source>
</evidence>
<dbReference type="Proteomes" id="UP000190626">
    <property type="component" value="Unassembled WGS sequence"/>
</dbReference>
<dbReference type="STRING" id="1469647.BC351_02410"/>
<keyword evidence="1" id="KW-1133">Transmembrane helix</keyword>
<dbReference type="OrthoDB" id="2666190at2"/>
<dbReference type="EMBL" id="MBTG01000001">
    <property type="protein sequence ID" value="OPH62110.1"/>
    <property type="molecule type" value="Genomic_DNA"/>
</dbReference>
<keyword evidence="1" id="KW-0812">Transmembrane</keyword>
<protein>
    <submittedName>
        <fullName evidence="2">Uncharacterized protein</fullName>
    </submittedName>
</protein>
<keyword evidence="3" id="KW-1185">Reference proteome</keyword>
<keyword evidence="1" id="KW-0472">Membrane</keyword>
<evidence type="ECO:0000313" key="2">
    <source>
        <dbReference type="EMBL" id="OPH62110.1"/>
    </source>
</evidence>
<feature type="transmembrane region" description="Helical" evidence="1">
    <location>
        <begin position="41"/>
        <end position="62"/>
    </location>
</feature>
<accession>A0A1V4HT66</accession>
<reference evidence="3" key="1">
    <citation type="submission" date="2016-07" db="EMBL/GenBank/DDBJ databases">
        <authorList>
            <person name="Florea S."/>
            <person name="Webb J.S."/>
            <person name="Jaromczyk J."/>
            <person name="Schardl C.L."/>
        </authorList>
    </citation>
    <scope>NUCLEOTIDE SEQUENCE [LARGE SCALE GENOMIC DNA]</scope>
    <source>
        <strain evidence="3">CY1</strain>
    </source>
</reference>
<evidence type="ECO:0000256" key="1">
    <source>
        <dbReference type="SAM" id="Phobius"/>
    </source>
</evidence>
<gene>
    <name evidence="2" type="ORF">BC351_02410</name>
</gene>
<name>A0A1V4HT66_9BACL</name>
<dbReference type="RefSeq" id="WP_079409106.1">
    <property type="nucleotide sequence ID" value="NZ_MBTG01000001.1"/>
</dbReference>
<proteinExistence type="predicted"/>